<dbReference type="Proteomes" id="UP000006512">
    <property type="component" value="Unassembled WGS sequence"/>
</dbReference>
<proteinExistence type="predicted"/>
<dbReference type="STRING" id="715226.ABI_10690"/>
<reference evidence="2" key="1">
    <citation type="submission" date="2011-03" db="EMBL/GenBank/DDBJ databases">
        <title>Draft genome sequence of Brevundimonas diminuta.</title>
        <authorList>
            <person name="Brown P.J.B."/>
            <person name="Buechlein A."/>
            <person name="Hemmerich C."/>
            <person name="Brun Y.V."/>
        </authorList>
    </citation>
    <scope>NUCLEOTIDE SEQUENCE [LARGE SCALE GENOMIC DNA]</scope>
    <source>
        <strain evidence="2">C19</strain>
    </source>
</reference>
<dbReference type="RefSeq" id="WP_006271812.1">
    <property type="nucleotide sequence ID" value="NZ_GL883077.1"/>
</dbReference>
<dbReference type="OrthoDB" id="6371473at2"/>
<sequence length="134" mass="14891">MSVRKLILTIAMLTPLTACQPSHVKAGDLKPMSDAEVRKSLSNVMIGPECCDSSEGYYRNGVHMIYGEGIEEGHYTVQGNRVCTRWVYPGKPDLCREFYRDSWGRVYYSEDGQGAAIRFESRPSGEVESSASGN</sequence>
<evidence type="ECO:0000313" key="2">
    <source>
        <dbReference type="Proteomes" id="UP000006512"/>
    </source>
</evidence>
<dbReference type="EMBL" id="GL883077">
    <property type="protein sequence ID" value="EGF92632.1"/>
    <property type="molecule type" value="Genomic_DNA"/>
</dbReference>
<gene>
    <name evidence="1" type="ORF">ABI_10690</name>
</gene>
<name>F4QH95_9CAUL</name>
<accession>F4QH95</accession>
<keyword evidence="2" id="KW-1185">Reference proteome</keyword>
<evidence type="ECO:0000313" key="1">
    <source>
        <dbReference type="EMBL" id="EGF92632.1"/>
    </source>
</evidence>
<protein>
    <submittedName>
        <fullName evidence="1">Uncharacterized protein</fullName>
    </submittedName>
</protein>
<dbReference type="HOGENOM" id="CLU_1891874_0_0_5"/>
<dbReference type="AlphaFoldDB" id="F4QH95"/>
<organism evidence="1 2">
    <name type="scientific">Asticcacaulis biprosthecium C19</name>
    <dbReference type="NCBI Taxonomy" id="715226"/>
    <lineage>
        <taxon>Bacteria</taxon>
        <taxon>Pseudomonadati</taxon>
        <taxon>Pseudomonadota</taxon>
        <taxon>Alphaproteobacteria</taxon>
        <taxon>Caulobacterales</taxon>
        <taxon>Caulobacteraceae</taxon>
        <taxon>Asticcacaulis</taxon>
    </lineage>
</organism>